<protein>
    <submittedName>
        <fullName evidence="1">Uncharacterized protein</fullName>
    </submittedName>
</protein>
<comment type="caution">
    <text evidence="1">The sequence shown here is derived from an EMBL/GenBank/DDBJ whole genome shotgun (WGS) entry which is preliminary data.</text>
</comment>
<name>A0A9D2DXW9_9FIRM</name>
<reference evidence="1" key="2">
    <citation type="submission" date="2021-04" db="EMBL/GenBank/DDBJ databases">
        <authorList>
            <person name="Gilroy R."/>
        </authorList>
    </citation>
    <scope>NUCLEOTIDE SEQUENCE</scope>
    <source>
        <strain evidence="1">CHK33-5263</strain>
    </source>
</reference>
<reference evidence="1" key="1">
    <citation type="journal article" date="2021" name="PeerJ">
        <title>Extensive microbial diversity within the chicken gut microbiome revealed by metagenomics and culture.</title>
        <authorList>
            <person name="Gilroy R."/>
            <person name="Ravi A."/>
            <person name="Getino M."/>
            <person name="Pursley I."/>
            <person name="Horton D.L."/>
            <person name="Alikhan N.F."/>
            <person name="Baker D."/>
            <person name="Gharbi K."/>
            <person name="Hall N."/>
            <person name="Watson M."/>
            <person name="Adriaenssens E.M."/>
            <person name="Foster-Nyarko E."/>
            <person name="Jarju S."/>
            <person name="Secka A."/>
            <person name="Antonio M."/>
            <person name="Oren A."/>
            <person name="Chaudhuri R.R."/>
            <person name="La Ragione R."/>
            <person name="Hildebrand F."/>
            <person name="Pallen M.J."/>
        </authorList>
    </citation>
    <scope>NUCLEOTIDE SEQUENCE</scope>
    <source>
        <strain evidence="1">CHK33-5263</strain>
    </source>
</reference>
<dbReference type="EMBL" id="DXBS01000120">
    <property type="protein sequence ID" value="HIZ25105.1"/>
    <property type="molecule type" value="Genomic_DNA"/>
</dbReference>
<proteinExistence type="predicted"/>
<dbReference type="AlphaFoldDB" id="A0A9D2DXW9"/>
<evidence type="ECO:0000313" key="2">
    <source>
        <dbReference type="Proteomes" id="UP000824044"/>
    </source>
</evidence>
<accession>A0A9D2DXW9</accession>
<sequence length="167" mass="17932">MTKIVKRILIGLAAALLLAAFLVPGLARRADAAEAPAAPAAETATAAEEAAEPRLFATLTLSMRGEGTQKVFATVKNEFTLFPSTVQVLISLYASAEFTTDYNKMSLQTSKLTEDLNMGSTLEVSASTSGKTLYWLARVEYRENGGAWKTLETGPLLYDGNGNHIEQ</sequence>
<dbReference type="Proteomes" id="UP000824044">
    <property type="component" value="Unassembled WGS sequence"/>
</dbReference>
<gene>
    <name evidence="1" type="ORF">H9812_06520</name>
</gene>
<evidence type="ECO:0000313" key="1">
    <source>
        <dbReference type="EMBL" id="HIZ25105.1"/>
    </source>
</evidence>
<organism evidence="1 2">
    <name type="scientific">Candidatus Gallimonas intestinigallinarum</name>
    <dbReference type="NCBI Taxonomy" id="2838604"/>
    <lineage>
        <taxon>Bacteria</taxon>
        <taxon>Bacillati</taxon>
        <taxon>Bacillota</taxon>
        <taxon>Clostridia</taxon>
        <taxon>Candidatus Gallimonas</taxon>
    </lineage>
</organism>